<dbReference type="Pfam" id="PF13668">
    <property type="entry name" value="Ferritin_2"/>
    <property type="match status" value="1"/>
</dbReference>
<dbReference type="EMBL" id="WTXG01000279">
    <property type="protein sequence ID" value="KAI0289778.1"/>
    <property type="molecule type" value="Genomic_DNA"/>
</dbReference>
<dbReference type="Proteomes" id="UP001203297">
    <property type="component" value="Unassembled WGS sequence"/>
</dbReference>
<accession>A0AAD4QIP4</accession>
<sequence length="344" mass="37516">MFIHPIEISSLTFTLDIPAGGGCLEGRKTGPSDAFTYFTLLWYFLRYKKNYISFPPLASAVPTKRDSELWDHQPTGPHANITDVDILNFALTLELLRSAFYTNILGSISPLNFTDRGFNTSVRGFYDQIAQHELTYVTNLTTILGNQSVQACSYNFGTPNATQFVATSDMLEAIATSAYIGSSVYIKNKTLRAHQSTWVNNGVRGGNPWSTAYETPLDLNQVFTLISPLISNCPKNNTAIPVKANPQLIANPANALPGQNVTLSYSGQPSDGTGLFVAFLNGIPPTFIPLDRNFTVIIPITLRGFAYVVITNNSTVADDSTTVAGPAFFEFPFNSNNTIISLGL</sequence>
<evidence type="ECO:0000313" key="1">
    <source>
        <dbReference type="EMBL" id="KAI0289778.1"/>
    </source>
</evidence>
<dbReference type="AlphaFoldDB" id="A0AAD4QIP4"/>
<keyword evidence="2" id="KW-1185">Reference proteome</keyword>
<protein>
    <submittedName>
        <fullName evidence="1">Ferritin-like domain-containing protein</fullName>
    </submittedName>
</protein>
<gene>
    <name evidence="1" type="ORF">B0F90DRAFT_1791668</name>
</gene>
<proteinExistence type="predicted"/>
<organism evidence="1 2">
    <name type="scientific">Multifurca ochricompacta</name>
    <dbReference type="NCBI Taxonomy" id="376703"/>
    <lineage>
        <taxon>Eukaryota</taxon>
        <taxon>Fungi</taxon>
        <taxon>Dikarya</taxon>
        <taxon>Basidiomycota</taxon>
        <taxon>Agaricomycotina</taxon>
        <taxon>Agaricomycetes</taxon>
        <taxon>Russulales</taxon>
        <taxon>Russulaceae</taxon>
        <taxon>Multifurca</taxon>
    </lineage>
</organism>
<evidence type="ECO:0000313" key="2">
    <source>
        <dbReference type="Proteomes" id="UP001203297"/>
    </source>
</evidence>
<reference evidence="1" key="1">
    <citation type="journal article" date="2022" name="New Phytol.">
        <title>Evolutionary transition to the ectomycorrhizal habit in the genomes of a hyperdiverse lineage of mushroom-forming fungi.</title>
        <authorList>
            <person name="Looney B."/>
            <person name="Miyauchi S."/>
            <person name="Morin E."/>
            <person name="Drula E."/>
            <person name="Courty P.E."/>
            <person name="Kohler A."/>
            <person name="Kuo A."/>
            <person name="LaButti K."/>
            <person name="Pangilinan J."/>
            <person name="Lipzen A."/>
            <person name="Riley R."/>
            <person name="Andreopoulos W."/>
            <person name="He G."/>
            <person name="Johnson J."/>
            <person name="Nolan M."/>
            <person name="Tritt A."/>
            <person name="Barry K.W."/>
            <person name="Grigoriev I.V."/>
            <person name="Nagy L.G."/>
            <person name="Hibbett D."/>
            <person name="Henrissat B."/>
            <person name="Matheny P.B."/>
            <person name="Labbe J."/>
            <person name="Martin F.M."/>
        </authorList>
    </citation>
    <scope>NUCLEOTIDE SEQUENCE</scope>
    <source>
        <strain evidence="1">BPL690</strain>
    </source>
</reference>
<name>A0AAD4QIP4_9AGAM</name>
<comment type="caution">
    <text evidence="1">The sequence shown here is derived from an EMBL/GenBank/DDBJ whole genome shotgun (WGS) entry which is preliminary data.</text>
</comment>